<evidence type="ECO:0000313" key="2">
    <source>
        <dbReference type="EMBL" id="PIA12979.1"/>
    </source>
</evidence>
<proteinExistence type="predicted"/>
<keyword evidence="3" id="KW-1185">Reference proteome</keyword>
<dbReference type="EMBL" id="KZ303553">
    <property type="protein sequence ID" value="PIA12979.1"/>
    <property type="molecule type" value="Genomic_DNA"/>
</dbReference>
<organism evidence="2 3">
    <name type="scientific">Coemansia reversa (strain ATCC 12441 / NRRL 1564)</name>
    <dbReference type="NCBI Taxonomy" id="763665"/>
    <lineage>
        <taxon>Eukaryota</taxon>
        <taxon>Fungi</taxon>
        <taxon>Fungi incertae sedis</taxon>
        <taxon>Zoopagomycota</taxon>
        <taxon>Kickxellomycotina</taxon>
        <taxon>Kickxellomycetes</taxon>
        <taxon>Kickxellales</taxon>
        <taxon>Kickxellaceae</taxon>
        <taxon>Coemansia</taxon>
    </lineage>
</organism>
<name>A0A2G5B1U0_COERN</name>
<feature type="compositionally biased region" description="Polar residues" evidence="1">
    <location>
        <begin position="64"/>
        <end position="92"/>
    </location>
</feature>
<gene>
    <name evidence="2" type="ORF">COEREDRAFT_11919</name>
</gene>
<feature type="region of interest" description="Disordered" evidence="1">
    <location>
        <begin position="46"/>
        <end position="94"/>
    </location>
</feature>
<protein>
    <submittedName>
        <fullName evidence="2">Uncharacterized protein</fullName>
    </submittedName>
</protein>
<reference evidence="2 3" key="1">
    <citation type="journal article" date="2015" name="Genome Biol. Evol.">
        <title>Phylogenomic analyses indicate that early fungi evolved digesting cell walls of algal ancestors of land plants.</title>
        <authorList>
            <person name="Chang Y."/>
            <person name="Wang S."/>
            <person name="Sekimoto S."/>
            <person name="Aerts A.L."/>
            <person name="Choi C."/>
            <person name="Clum A."/>
            <person name="LaButti K.M."/>
            <person name="Lindquist E.A."/>
            <person name="Yee Ngan C."/>
            <person name="Ohm R.A."/>
            <person name="Salamov A.A."/>
            <person name="Grigoriev I.V."/>
            <person name="Spatafora J.W."/>
            <person name="Berbee M.L."/>
        </authorList>
    </citation>
    <scope>NUCLEOTIDE SEQUENCE [LARGE SCALE GENOMIC DNA]</scope>
    <source>
        <strain evidence="2 3">NRRL 1564</strain>
    </source>
</reference>
<evidence type="ECO:0000256" key="1">
    <source>
        <dbReference type="SAM" id="MobiDB-lite"/>
    </source>
</evidence>
<sequence>MPQKFQPKWFGPFRIGRAFPNSTYKLLNSNDAPLPVRYHEHATLMIPTEPTEPPGEPSKPSSPMRATSNRSSMLPISQTVDQDRPLSNSVTTDRPFVAENGIPVVIPATRRSQ</sequence>
<accession>A0A2G5B1U0</accession>
<dbReference type="Proteomes" id="UP000242474">
    <property type="component" value="Unassembled WGS sequence"/>
</dbReference>
<dbReference type="AlphaFoldDB" id="A0A2G5B1U0"/>
<evidence type="ECO:0000313" key="3">
    <source>
        <dbReference type="Proteomes" id="UP000242474"/>
    </source>
</evidence>